<gene>
    <name evidence="12" type="primary">P2Y2-like</name>
</gene>
<keyword evidence="4 10" id="KW-1133">Transmembrane helix</keyword>
<dbReference type="EMBL" id="AJ345013">
    <property type="protein sequence ID" value="CAC87811.1"/>
    <property type="molecule type" value="Genomic_DNA"/>
</dbReference>
<dbReference type="GO" id="GO:0005886">
    <property type="term" value="C:plasma membrane"/>
    <property type="evidence" value="ECO:0007669"/>
    <property type="project" value="UniProtKB-SubCell"/>
</dbReference>
<feature type="transmembrane region" description="Helical" evidence="10">
    <location>
        <begin position="128"/>
        <end position="146"/>
    </location>
</feature>
<protein>
    <submittedName>
        <fullName evidence="12">Nucleoside/nucleotide receptor</fullName>
    </submittedName>
</protein>
<evidence type="ECO:0000259" key="11">
    <source>
        <dbReference type="PROSITE" id="PS50262"/>
    </source>
</evidence>
<sequence length="361" mass="40633">MLSILLPSRGSRSGSRRGALLLEGASRDMEKVDMNTSQEQGLCQFSEKYKQVYLSLAYSIIFILGLPLNGTVLWHSWGQTKRWSCATTYLVNLMVADLLYVLLPFLIITYSLDDRWPFGELLCKLVHFLFYINLYGSILLLTCISVHQFLGVCHPLCSLPYRTRRHAWLGTSTTWALVVLQLLPTLAFSHTDYINGQMIWYDMTSQENFDRLFAYGIVLTLSGFLSLLGHFGVLFTDGQEPDQARGEPHEDRQHSPSQVHPDHPTGVWPLHPLFCALPYHSLLLPHHLLSAFSGLPALDGSQCGLQDMEASGECEQLPQPSPVLSFKGGKNRVRLLQKLRQNKLGEHPAGRKRCPGLNRSG</sequence>
<evidence type="ECO:0000256" key="2">
    <source>
        <dbReference type="ARBA" id="ARBA00022475"/>
    </source>
</evidence>
<evidence type="ECO:0000256" key="9">
    <source>
        <dbReference type="SAM" id="MobiDB-lite"/>
    </source>
</evidence>
<reference evidence="12" key="1">
    <citation type="submission" date="2001-09" db="EMBL/GenBank/DDBJ databases">
        <authorList>
            <person name="Bruess M."/>
        </authorList>
    </citation>
    <scope>NUCLEOTIDE SEQUENCE</scope>
    <source>
        <tissue evidence="12">Blood</tissue>
    </source>
</reference>
<keyword evidence="8" id="KW-0807">Transducer</keyword>
<keyword evidence="5" id="KW-0297">G-protein coupled receptor</keyword>
<evidence type="ECO:0000313" key="12">
    <source>
        <dbReference type="EMBL" id="CAC87811.1"/>
    </source>
</evidence>
<evidence type="ECO:0000256" key="3">
    <source>
        <dbReference type="ARBA" id="ARBA00022692"/>
    </source>
</evidence>
<proteinExistence type="predicted"/>
<evidence type="ECO:0000256" key="4">
    <source>
        <dbReference type="ARBA" id="ARBA00022989"/>
    </source>
</evidence>
<reference evidence="12" key="2">
    <citation type="submission" date="2003-09" db="EMBL/GenBank/DDBJ databases">
        <title>Molecular identification and functional characterization of a new G protein-coupled nucleoside-/nucleotide receptor.</title>
        <authorList>
            <person name="Bruss M."/>
            <person name="Bonisch H."/>
            <person name="Kugelgen I."/>
        </authorList>
    </citation>
    <scope>NUCLEOTIDE SEQUENCE</scope>
    <source>
        <tissue evidence="12">Blood</tissue>
    </source>
</reference>
<dbReference type="InterPro" id="IPR000276">
    <property type="entry name" value="GPCR_Rhodpsn"/>
</dbReference>
<dbReference type="Gene3D" id="1.20.1070.10">
    <property type="entry name" value="Rhodopsin 7-helix transmembrane proteins"/>
    <property type="match status" value="1"/>
</dbReference>
<keyword evidence="6 10" id="KW-0472">Membrane</keyword>
<evidence type="ECO:0000256" key="6">
    <source>
        <dbReference type="ARBA" id="ARBA00023136"/>
    </source>
</evidence>
<evidence type="ECO:0000256" key="7">
    <source>
        <dbReference type="ARBA" id="ARBA00023170"/>
    </source>
</evidence>
<evidence type="ECO:0000256" key="1">
    <source>
        <dbReference type="ARBA" id="ARBA00004651"/>
    </source>
</evidence>
<dbReference type="InterPro" id="IPR017452">
    <property type="entry name" value="GPCR_Rhodpsn_7TM"/>
</dbReference>
<feature type="region of interest" description="Disordered" evidence="9">
    <location>
        <begin position="239"/>
        <end position="262"/>
    </location>
</feature>
<evidence type="ECO:0000256" key="10">
    <source>
        <dbReference type="SAM" id="Phobius"/>
    </source>
</evidence>
<dbReference type="PRINTS" id="PR01157">
    <property type="entry name" value="P2YPURNOCPTR"/>
</dbReference>
<organism evidence="12">
    <name type="scientific">Homo sapiens</name>
    <name type="common">Human</name>
    <dbReference type="NCBI Taxonomy" id="9606"/>
    <lineage>
        <taxon>Eukaryota</taxon>
        <taxon>Metazoa</taxon>
        <taxon>Chordata</taxon>
        <taxon>Craniata</taxon>
        <taxon>Vertebrata</taxon>
        <taxon>Euteleostomi</taxon>
        <taxon>Mammalia</taxon>
        <taxon>Eutheria</taxon>
        <taxon>Euarchontoglires</taxon>
        <taxon>Primates</taxon>
        <taxon>Haplorrhini</taxon>
        <taxon>Catarrhini</taxon>
        <taxon>Hominidae</taxon>
        <taxon>Homo</taxon>
    </lineage>
</organism>
<feature type="domain" description="G-protein coupled receptors family 1 profile" evidence="11">
    <location>
        <begin position="68"/>
        <end position="186"/>
    </location>
</feature>
<feature type="transmembrane region" description="Helical" evidence="10">
    <location>
        <begin position="212"/>
        <end position="235"/>
    </location>
</feature>
<keyword evidence="3 10" id="KW-0812">Transmembrane</keyword>
<feature type="transmembrane region" description="Helical" evidence="10">
    <location>
        <begin position="56"/>
        <end position="77"/>
    </location>
</feature>
<dbReference type="SUPFAM" id="SSF81321">
    <property type="entry name" value="Family A G protein-coupled receptor-like"/>
    <property type="match status" value="1"/>
</dbReference>
<name>Q711G2_HUMAN</name>
<feature type="compositionally biased region" description="Basic and acidic residues" evidence="9">
    <location>
        <begin position="242"/>
        <end position="254"/>
    </location>
</feature>
<keyword evidence="7 12" id="KW-0675">Receptor</keyword>
<keyword evidence="2" id="KW-1003">Cell membrane</keyword>
<dbReference type="AlphaFoldDB" id="Q711G2"/>
<feature type="transmembrane region" description="Helical" evidence="10">
    <location>
        <begin position="167"/>
        <end position="188"/>
    </location>
</feature>
<dbReference type="PANTHER" id="PTHR24231">
    <property type="entry name" value="PURINOCEPTOR-RELATED G-PROTEIN COUPLED RECEPTOR"/>
    <property type="match status" value="1"/>
</dbReference>
<dbReference type="PRINTS" id="PR00237">
    <property type="entry name" value="GPCRRHODOPSN"/>
</dbReference>
<dbReference type="GO" id="GO:0004930">
    <property type="term" value="F:G protein-coupled receptor activity"/>
    <property type="evidence" value="ECO:0007669"/>
    <property type="project" value="UniProtKB-KW"/>
</dbReference>
<dbReference type="PANTHER" id="PTHR24231:SF25">
    <property type="entry name" value="G-PROTEIN COUPLED RECEPTORS FAMILY 1 PROFILE DOMAIN-CONTAINING PROTEIN"/>
    <property type="match status" value="1"/>
</dbReference>
<dbReference type="Pfam" id="PF00001">
    <property type="entry name" value="7tm_1"/>
    <property type="match status" value="1"/>
</dbReference>
<accession>Q711G2</accession>
<evidence type="ECO:0000256" key="5">
    <source>
        <dbReference type="ARBA" id="ARBA00023040"/>
    </source>
</evidence>
<evidence type="ECO:0000256" key="8">
    <source>
        <dbReference type="ARBA" id="ARBA00023224"/>
    </source>
</evidence>
<dbReference type="SMR" id="Q711G2"/>
<feature type="transmembrane region" description="Helical" evidence="10">
    <location>
        <begin position="89"/>
        <end position="108"/>
    </location>
</feature>
<comment type="subcellular location">
    <subcellularLocation>
        <location evidence="1">Cell membrane</location>
        <topology evidence="1">Multi-pass membrane protein</topology>
    </subcellularLocation>
</comment>
<dbReference type="PROSITE" id="PS50262">
    <property type="entry name" value="G_PROTEIN_RECEP_F1_2"/>
    <property type="match status" value="1"/>
</dbReference>